<dbReference type="EMBL" id="OV725082">
    <property type="protein sequence ID" value="CAH1406365.1"/>
    <property type="molecule type" value="Genomic_DNA"/>
</dbReference>
<accession>A0A9P0HP57</accession>
<evidence type="ECO:0000313" key="2">
    <source>
        <dbReference type="Proteomes" id="UP001152798"/>
    </source>
</evidence>
<dbReference type="Proteomes" id="UP001152798">
    <property type="component" value="Chromosome 6"/>
</dbReference>
<dbReference type="AlphaFoldDB" id="A0A9P0HP57"/>
<proteinExistence type="predicted"/>
<gene>
    <name evidence="1" type="ORF">NEZAVI_LOCUS14322</name>
</gene>
<organism evidence="1 2">
    <name type="scientific">Nezara viridula</name>
    <name type="common">Southern green stink bug</name>
    <name type="synonym">Cimex viridulus</name>
    <dbReference type="NCBI Taxonomy" id="85310"/>
    <lineage>
        <taxon>Eukaryota</taxon>
        <taxon>Metazoa</taxon>
        <taxon>Ecdysozoa</taxon>
        <taxon>Arthropoda</taxon>
        <taxon>Hexapoda</taxon>
        <taxon>Insecta</taxon>
        <taxon>Pterygota</taxon>
        <taxon>Neoptera</taxon>
        <taxon>Paraneoptera</taxon>
        <taxon>Hemiptera</taxon>
        <taxon>Heteroptera</taxon>
        <taxon>Panheteroptera</taxon>
        <taxon>Pentatomomorpha</taxon>
        <taxon>Pentatomoidea</taxon>
        <taxon>Pentatomidae</taxon>
        <taxon>Pentatominae</taxon>
        <taxon>Nezara</taxon>
    </lineage>
</organism>
<evidence type="ECO:0000313" key="1">
    <source>
        <dbReference type="EMBL" id="CAH1406365.1"/>
    </source>
</evidence>
<name>A0A9P0HP57_NEZVI</name>
<reference evidence="1" key="1">
    <citation type="submission" date="2022-01" db="EMBL/GenBank/DDBJ databases">
        <authorList>
            <person name="King R."/>
        </authorList>
    </citation>
    <scope>NUCLEOTIDE SEQUENCE</scope>
</reference>
<protein>
    <submittedName>
        <fullName evidence="1">Uncharacterized protein</fullName>
    </submittedName>
</protein>
<sequence>MEVGGSRGVGVIKDTLDRLRLLFKSVYLPAGIEPSIAPSLGMTISRFDGNIHANGLTGMRKVSTQRHLFLD</sequence>
<keyword evidence="2" id="KW-1185">Reference proteome</keyword>